<proteinExistence type="predicted"/>
<sequence>VDNVKQLIKNINSIWKEIPIEIKSYAESIHMKEKVEIKELLNH</sequence>
<organism evidence="1">
    <name type="scientific">termite gut metagenome</name>
    <dbReference type="NCBI Taxonomy" id="433724"/>
    <lineage>
        <taxon>unclassified sequences</taxon>
        <taxon>metagenomes</taxon>
        <taxon>organismal metagenomes</taxon>
    </lineage>
</organism>
<protein>
    <submittedName>
        <fullName evidence="1">Uncharacterized protein</fullName>
    </submittedName>
</protein>
<feature type="non-terminal residue" evidence="1">
    <location>
        <position position="1"/>
    </location>
</feature>
<gene>
    <name evidence="1" type="ORF">EZS27_029819</name>
</gene>
<dbReference type="AlphaFoldDB" id="A0A5J4QIK4"/>
<comment type="caution">
    <text evidence="1">The sequence shown here is derived from an EMBL/GenBank/DDBJ whole genome shotgun (WGS) entry which is preliminary data.</text>
</comment>
<name>A0A5J4QIK4_9ZZZZ</name>
<reference evidence="1" key="1">
    <citation type="submission" date="2019-03" db="EMBL/GenBank/DDBJ databases">
        <title>Single cell metagenomics reveals metabolic interactions within the superorganism composed of flagellate Streblomastix strix and complex community of Bacteroidetes bacteria on its surface.</title>
        <authorList>
            <person name="Treitli S.C."/>
            <person name="Kolisko M."/>
            <person name="Husnik F."/>
            <person name="Keeling P."/>
            <person name="Hampl V."/>
        </authorList>
    </citation>
    <scope>NUCLEOTIDE SEQUENCE</scope>
    <source>
        <strain evidence="1">STM</strain>
    </source>
</reference>
<accession>A0A5J4QIK4</accession>
<dbReference type="EMBL" id="SNRY01003599">
    <property type="protein sequence ID" value="KAA6320403.1"/>
    <property type="molecule type" value="Genomic_DNA"/>
</dbReference>
<evidence type="ECO:0000313" key="1">
    <source>
        <dbReference type="EMBL" id="KAA6320403.1"/>
    </source>
</evidence>